<proteinExistence type="predicted"/>
<dbReference type="Gene3D" id="3.60.21.10">
    <property type="match status" value="1"/>
</dbReference>
<dbReference type="AlphaFoldDB" id="A0A369BA54"/>
<dbReference type="Proteomes" id="UP000253034">
    <property type="component" value="Unassembled WGS sequence"/>
</dbReference>
<name>A0A369BA54_9FIRM</name>
<keyword evidence="1" id="KW-1133">Transmembrane helix</keyword>
<gene>
    <name evidence="3" type="ORF">DFR58_10721</name>
</gene>
<keyword evidence="4" id="KW-1185">Reference proteome</keyword>
<dbReference type="Pfam" id="PF00149">
    <property type="entry name" value="Metallophos"/>
    <property type="match status" value="1"/>
</dbReference>
<evidence type="ECO:0000313" key="3">
    <source>
        <dbReference type="EMBL" id="RCX17478.1"/>
    </source>
</evidence>
<feature type="domain" description="Calcineurin-like phosphoesterase" evidence="2">
    <location>
        <begin position="39"/>
        <end position="212"/>
    </location>
</feature>
<dbReference type="PANTHER" id="PTHR31302">
    <property type="entry name" value="TRANSMEMBRANE PROTEIN WITH METALLOPHOSPHOESTERASE DOMAIN-RELATED"/>
    <property type="match status" value="1"/>
</dbReference>
<feature type="transmembrane region" description="Helical" evidence="1">
    <location>
        <begin position="6"/>
        <end position="27"/>
    </location>
</feature>
<dbReference type="PANTHER" id="PTHR31302:SF0">
    <property type="entry name" value="TRANSMEMBRANE PROTEIN WITH METALLOPHOSPHOESTERASE DOMAIN"/>
    <property type="match status" value="1"/>
</dbReference>
<keyword evidence="1" id="KW-0472">Membrane</keyword>
<protein>
    <recommendedName>
        <fullName evidence="2">Calcineurin-like phosphoesterase domain-containing protein</fullName>
    </recommendedName>
</protein>
<sequence>MVYLYIFFSVIILLAAYMRFEAGMLLVRHVWLTKSTGCLKVIQLSDIHTDMLKVSVKAVKAAIDKENPDAVIMTGDYISKPEQIPAFLRFIKALDLKCSAYMCLGNHDYKAFGYGADGKSPDMAGLMKFISSVEDAGIAVLDNKAVCLEKSSKSYNLIGIGDLRYNNHNVAKAMGKLDSRAFANLCISHNPDIVFEIPRGKIDYLFCGHFHGGQIWAPFNIEFSLMRKEKLCRMGINRGLHSINGINLYINRGLGNVCVPLRFLSPPELTVFYLP</sequence>
<dbReference type="InterPro" id="IPR051158">
    <property type="entry name" value="Metallophosphoesterase_sf"/>
</dbReference>
<dbReference type="EMBL" id="QPJT01000007">
    <property type="protein sequence ID" value="RCX17478.1"/>
    <property type="molecule type" value="Genomic_DNA"/>
</dbReference>
<accession>A0A369BA54</accession>
<evidence type="ECO:0000313" key="4">
    <source>
        <dbReference type="Proteomes" id="UP000253034"/>
    </source>
</evidence>
<evidence type="ECO:0000256" key="1">
    <source>
        <dbReference type="SAM" id="Phobius"/>
    </source>
</evidence>
<reference evidence="3 4" key="1">
    <citation type="submission" date="2018-07" db="EMBL/GenBank/DDBJ databases">
        <title>Genomic Encyclopedia of Type Strains, Phase IV (KMG-IV): sequencing the most valuable type-strain genomes for metagenomic binning, comparative biology and taxonomic classification.</title>
        <authorList>
            <person name="Goeker M."/>
        </authorList>
    </citation>
    <scope>NUCLEOTIDE SEQUENCE [LARGE SCALE GENOMIC DNA]</scope>
    <source>
        <strain evidence="3 4">DSM 27016</strain>
    </source>
</reference>
<dbReference type="InterPro" id="IPR029052">
    <property type="entry name" value="Metallo-depent_PP-like"/>
</dbReference>
<dbReference type="OrthoDB" id="9780884at2"/>
<dbReference type="InterPro" id="IPR004843">
    <property type="entry name" value="Calcineurin-like_PHP"/>
</dbReference>
<keyword evidence="1" id="KW-0812">Transmembrane</keyword>
<organism evidence="3 4">
    <name type="scientific">Anaerobacterium chartisolvens</name>
    <dbReference type="NCBI Taxonomy" id="1297424"/>
    <lineage>
        <taxon>Bacteria</taxon>
        <taxon>Bacillati</taxon>
        <taxon>Bacillota</taxon>
        <taxon>Clostridia</taxon>
        <taxon>Eubacteriales</taxon>
        <taxon>Oscillospiraceae</taxon>
        <taxon>Anaerobacterium</taxon>
    </lineage>
</organism>
<dbReference type="GO" id="GO:0016787">
    <property type="term" value="F:hydrolase activity"/>
    <property type="evidence" value="ECO:0007669"/>
    <property type="project" value="InterPro"/>
</dbReference>
<dbReference type="SUPFAM" id="SSF56300">
    <property type="entry name" value="Metallo-dependent phosphatases"/>
    <property type="match status" value="1"/>
</dbReference>
<evidence type="ECO:0000259" key="2">
    <source>
        <dbReference type="Pfam" id="PF00149"/>
    </source>
</evidence>
<dbReference type="RefSeq" id="WP_114297201.1">
    <property type="nucleotide sequence ID" value="NZ_QPJT01000007.1"/>
</dbReference>
<comment type="caution">
    <text evidence="3">The sequence shown here is derived from an EMBL/GenBank/DDBJ whole genome shotgun (WGS) entry which is preliminary data.</text>
</comment>